<evidence type="ECO:0000313" key="4">
    <source>
        <dbReference type="Proteomes" id="UP001187192"/>
    </source>
</evidence>
<organism evidence="3 4">
    <name type="scientific">Ficus carica</name>
    <name type="common">Common fig</name>
    <dbReference type="NCBI Taxonomy" id="3494"/>
    <lineage>
        <taxon>Eukaryota</taxon>
        <taxon>Viridiplantae</taxon>
        <taxon>Streptophyta</taxon>
        <taxon>Embryophyta</taxon>
        <taxon>Tracheophyta</taxon>
        <taxon>Spermatophyta</taxon>
        <taxon>Magnoliopsida</taxon>
        <taxon>eudicotyledons</taxon>
        <taxon>Gunneridae</taxon>
        <taxon>Pentapetalae</taxon>
        <taxon>rosids</taxon>
        <taxon>fabids</taxon>
        <taxon>Rosales</taxon>
        <taxon>Moraceae</taxon>
        <taxon>Ficeae</taxon>
        <taxon>Ficus</taxon>
    </lineage>
</organism>
<keyword evidence="4" id="KW-1185">Reference proteome</keyword>
<dbReference type="Proteomes" id="UP001187192">
    <property type="component" value="Unassembled WGS sequence"/>
</dbReference>
<gene>
    <name evidence="3" type="ORF">TIFTF001_042992</name>
</gene>
<accession>A0AA88CW26</accession>
<reference evidence="3" key="1">
    <citation type="submission" date="2023-07" db="EMBL/GenBank/DDBJ databases">
        <title>draft genome sequence of fig (Ficus carica).</title>
        <authorList>
            <person name="Takahashi T."/>
            <person name="Nishimura K."/>
        </authorList>
    </citation>
    <scope>NUCLEOTIDE SEQUENCE</scope>
</reference>
<keyword evidence="2" id="KW-0560">Oxidoreductase</keyword>
<evidence type="ECO:0000256" key="2">
    <source>
        <dbReference type="ARBA" id="ARBA00023002"/>
    </source>
</evidence>
<name>A0AA88CW26_FICCA</name>
<dbReference type="PANTHER" id="PTHR10366">
    <property type="entry name" value="NAD DEPENDENT EPIMERASE/DEHYDRATASE"/>
    <property type="match status" value="1"/>
</dbReference>
<protein>
    <submittedName>
        <fullName evidence="3">Uncharacterized protein</fullName>
    </submittedName>
</protein>
<dbReference type="PANTHER" id="PTHR10366:SF696">
    <property type="entry name" value="OS07G0601900 PROTEIN"/>
    <property type="match status" value="1"/>
</dbReference>
<evidence type="ECO:0000256" key="1">
    <source>
        <dbReference type="ARBA" id="ARBA00022857"/>
    </source>
</evidence>
<keyword evidence="1" id="KW-0521">NADP</keyword>
<dbReference type="SUPFAM" id="SSF51735">
    <property type="entry name" value="NAD(P)-binding Rossmann-fold domains"/>
    <property type="match status" value="1"/>
</dbReference>
<dbReference type="InterPro" id="IPR036291">
    <property type="entry name" value="NAD(P)-bd_dom_sf"/>
</dbReference>
<evidence type="ECO:0000313" key="3">
    <source>
        <dbReference type="EMBL" id="GMN20064.1"/>
    </source>
</evidence>
<dbReference type="EMBL" id="BTGU01002576">
    <property type="protein sequence ID" value="GMN20064.1"/>
    <property type="molecule type" value="Genomic_DNA"/>
</dbReference>
<dbReference type="GO" id="GO:0016616">
    <property type="term" value="F:oxidoreductase activity, acting on the CH-OH group of donors, NAD or NADP as acceptor"/>
    <property type="evidence" value="ECO:0007669"/>
    <property type="project" value="TreeGrafter"/>
</dbReference>
<dbReference type="AlphaFoldDB" id="A0AA88CW26"/>
<comment type="caution">
    <text evidence="3">The sequence shown here is derived from an EMBL/GenBank/DDBJ whole genome shotgun (WGS) entry which is preliminary data.</text>
</comment>
<dbReference type="InterPro" id="IPR050425">
    <property type="entry name" value="NAD(P)_dehydrat-like"/>
</dbReference>
<dbReference type="Gene3D" id="3.40.50.720">
    <property type="entry name" value="NAD(P)-binding Rossmann-like Domain"/>
    <property type="match status" value="2"/>
</dbReference>
<sequence>MNKPDEFGNAIQGCEFVFHVATPLELNPGSQYKSTSEVAVASARSIATSCARSGTVKRLIYTASVFAASPLKDDGSGFKDFMDEKNGGELEVATLAFGLVGGDTLLPYTPGSVAVVISQIKDNPIHYNFLKHLEELLGKVPLIHIEDVCGALIFCMENPSIQGRVLSASSFVSSAEIATYFHQHYPHFHL</sequence>
<proteinExistence type="predicted"/>